<evidence type="ECO:0000256" key="1">
    <source>
        <dbReference type="SAM" id="MobiDB-lite"/>
    </source>
</evidence>
<sequence>MTVDGRRYTAERRTRSETEVTLRAGEERESHVSPHSEVQDPATPVDVGTSIDAAPPPRRTRAPAGSESPLPPSPTRAQHPSVPLPLAVRDPQRDKHPMCIPNATRLPLGPVRAPAGSESPSPTRLQHPSADAPCRSRSETRSTAARQAPDVHPQRDTTASRGIGIRSAPRVPCTHARPASDATPLHAPLSAGDAPSPPRTSSHQPPDLSL</sequence>
<comment type="caution">
    <text evidence="2">The sequence shown here is derived from an EMBL/GenBank/DDBJ whole genome shotgun (WGS) entry which is preliminary data.</text>
</comment>
<feature type="compositionally biased region" description="Basic and acidic residues" evidence="1">
    <location>
        <begin position="1"/>
        <end position="38"/>
    </location>
</feature>
<reference evidence="2" key="1">
    <citation type="submission" date="2023-03" db="EMBL/GenBank/DDBJ databases">
        <title>Massive genome expansion in bonnet fungi (Mycena s.s.) driven by repeated elements and novel gene families across ecological guilds.</title>
        <authorList>
            <consortium name="Lawrence Berkeley National Laboratory"/>
            <person name="Harder C.B."/>
            <person name="Miyauchi S."/>
            <person name="Viragh M."/>
            <person name="Kuo A."/>
            <person name="Thoen E."/>
            <person name="Andreopoulos B."/>
            <person name="Lu D."/>
            <person name="Skrede I."/>
            <person name="Drula E."/>
            <person name="Henrissat B."/>
            <person name="Morin E."/>
            <person name="Kohler A."/>
            <person name="Barry K."/>
            <person name="LaButti K."/>
            <person name="Morin E."/>
            <person name="Salamov A."/>
            <person name="Lipzen A."/>
            <person name="Mereny Z."/>
            <person name="Hegedus B."/>
            <person name="Baldrian P."/>
            <person name="Stursova M."/>
            <person name="Weitz H."/>
            <person name="Taylor A."/>
            <person name="Grigoriev I.V."/>
            <person name="Nagy L.G."/>
            <person name="Martin F."/>
            <person name="Kauserud H."/>
        </authorList>
    </citation>
    <scope>NUCLEOTIDE SEQUENCE</scope>
    <source>
        <strain evidence="2">CBHHK200</strain>
    </source>
</reference>
<dbReference type="AlphaFoldDB" id="A0AAD6SWR8"/>
<keyword evidence="3" id="KW-1185">Reference proteome</keyword>
<evidence type="ECO:0000313" key="3">
    <source>
        <dbReference type="Proteomes" id="UP001218188"/>
    </source>
</evidence>
<organism evidence="2 3">
    <name type="scientific">Mycena alexandri</name>
    <dbReference type="NCBI Taxonomy" id="1745969"/>
    <lineage>
        <taxon>Eukaryota</taxon>
        <taxon>Fungi</taxon>
        <taxon>Dikarya</taxon>
        <taxon>Basidiomycota</taxon>
        <taxon>Agaricomycotina</taxon>
        <taxon>Agaricomycetes</taxon>
        <taxon>Agaricomycetidae</taxon>
        <taxon>Agaricales</taxon>
        <taxon>Marasmiineae</taxon>
        <taxon>Mycenaceae</taxon>
        <taxon>Mycena</taxon>
    </lineage>
</organism>
<accession>A0AAD6SWR8</accession>
<gene>
    <name evidence="2" type="ORF">C8F04DRAFT_1349172</name>
</gene>
<dbReference type="Proteomes" id="UP001218188">
    <property type="component" value="Unassembled WGS sequence"/>
</dbReference>
<evidence type="ECO:0000313" key="2">
    <source>
        <dbReference type="EMBL" id="KAJ7034496.1"/>
    </source>
</evidence>
<protein>
    <submittedName>
        <fullName evidence="2">Uncharacterized protein</fullName>
    </submittedName>
</protein>
<proteinExistence type="predicted"/>
<dbReference type="EMBL" id="JARJCM010000057">
    <property type="protein sequence ID" value="KAJ7034496.1"/>
    <property type="molecule type" value="Genomic_DNA"/>
</dbReference>
<feature type="region of interest" description="Disordered" evidence="1">
    <location>
        <begin position="1"/>
        <end position="210"/>
    </location>
</feature>
<name>A0AAD6SWR8_9AGAR</name>